<dbReference type="PANTHER" id="PTHR39470">
    <property type="entry name" value="CHROMOSOME 10, WHOLE GENOME SHOTGUN SEQUENCE"/>
    <property type="match status" value="1"/>
</dbReference>
<keyword evidence="1" id="KW-0812">Transmembrane</keyword>
<feature type="transmembrane region" description="Helical" evidence="1">
    <location>
        <begin position="51"/>
        <end position="71"/>
    </location>
</feature>
<protein>
    <submittedName>
        <fullName evidence="2">Uncharacterized protein</fullName>
    </submittedName>
</protein>
<feature type="transmembrane region" description="Helical" evidence="1">
    <location>
        <begin position="190"/>
        <end position="209"/>
    </location>
</feature>
<name>A0A4Q1BVQ2_TREME</name>
<keyword evidence="1" id="KW-0472">Membrane</keyword>
<evidence type="ECO:0000256" key="1">
    <source>
        <dbReference type="SAM" id="Phobius"/>
    </source>
</evidence>
<dbReference type="AlphaFoldDB" id="A0A4Q1BVQ2"/>
<keyword evidence="1" id="KW-1133">Transmembrane helix</keyword>
<evidence type="ECO:0000313" key="2">
    <source>
        <dbReference type="EMBL" id="RXK42116.1"/>
    </source>
</evidence>
<proteinExistence type="predicted"/>
<dbReference type="STRING" id="5217.A0A4Q1BVQ2"/>
<feature type="transmembrane region" description="Helical" evidence="1">
    <location>
        <begin position="157"/>
        <end position="178"/>
    </location>
</feature>
<evidence type="ECO:0000313" key="3">
    <source>
        <dbReference type="Proteomes" id="UP000289152"/>
    </source>
</evidence>
<dbReference type="InParanoid" id="A0A4Q1BVQ2"/>
<dbReference type="VEuPathDB" id="FungiDB:TREMEDRAFT_18302"/>
<sequence>MLLLSFFKTYQTPLTFLLIILGPSILPRLLSLARKPVRAPRRASTPFPLSLKLFLLSHTIYQITHLFFLPYDIFTTHYLPITVPNSILERAFGLRTSLDSTSLITGENYRSAGHVLLDRMRDMDFRTLYTRFGHEIMSCEWCLHSDDYILYGLPRVMAPYVGELVVVALLGLGVITGKDAGERGKRWRKSFGWVLGIGSVMELGVRWGWEIRIIDGDCLHLHTTIHTIRTLLLLLFPLIYISLPIPPPSPYSSLIPILSNTSSTLRLASLTRTAVSQHPALQSTRPGELSPVQMQAVRDDPEVRGAIRMADIDENAMAENAGEWVREGWRWLVRHADG</sequence>
<gene>
    <name evidence="2" type="ORF">M231_00473</name>
</gene>
<dbReference type="PANTHER" id="PTHR39470:SF1">
    <property type="entry name" value="CHORISMATE SYNTHASE PROTEIN"/>
    <property type="match status" value="1"/>
</dbReference>
<organism evidence="2 3">
    <name type="scientific">Tremella mesenterica</name>
    <name type="common">Jelly fungus</name>
    <dbReference type="NCBI Taxonomy" id="5217"/>
    <lineage>
        <taxon>Eukaryota</taxon>
        <taxon>Fungi</taxon>
        <taxon>Dikarya</taxon>
        <taxon>Basidiomycota</taxon>
        <taxon>Agaricomycotina</taxon>
        <taxon>Tremellomycetes</taxon>
        <taxon>Tremellales</taxon>
        <taxon>Tremellaceae</taxon>
        <taxon>Tremella</taxon>
    </lineage>
</organism>
<dbReference type="Proteomes" id="UP000289152">
    <property type="component" value="Unassembled WGS sequence"/>
</dbReference>
<accession>A0A4Q1BVQ2</accession>
<feature type="transmembrane region" description="Helical" evidence="1">
    <location>
        <begin position="12"/>
        <end position="30"/>
    </location>
</feature>
<comment type="caution">
    <text evidence="2">The sequence shown here is derived from an EMBL/GenBank/DDBJ whole genome shotgun (WGS) entry which is preliminary data.</text>
</comment>
<keyword evidence="3" id="KW-1185">Reference proteome</keyword>
<dbReference type="EMBL" id="SDIL01000003">
    <property type="protein sequence ID" value="RXK42116.1"/>
    <property type="molecule type" value="Genomic_DNA"/>
</dbReference>
<dbReference type="OrthoDB" id="4218123at2759"/>
<reference evidence="2 3" key="1">
    <citation type="submission" date="2016-06" db="EMBL/GenBank/DDBJ databases">
        <title>Evolution of pathogenesis and genome organization in the Tremellales.</title>
        <authorList>
            <person name="Cuomo C."/>
            <person name="Litvintseva A."/>
            <person name="Heitman J."/>
            <person name="Chen Y."/>
            <person name="Sun S."/>
            <person name="Springer D."/>
            <person name="Dromer F."/>
            <person name="Young S."/>
            <person name="Zeng Q."/>
            <person name="Chapman S."/>
            <person name="Gujja S."/>
            <person name="Saif S."/>
            <person name="Birren B."/>
        </authorList>
    </citation>
    <scope>NUCLEOTIDE SEQUENCE [LARGE SCALE GENOMIC DNA]</scope>
    <source>
        <strain evidence="2 3">ATCC 28783</strain>
    </source>
</reference>